<organism evidence="2 3">
    <name type="scientific">Phytophthora aleatoria</name>
    <dbReference type="NCBI Taxonomy" id="2496075"/>
    <lineage>
        <taxon>Eukaryota</taxon>
        <taxon>Sar</taxon>
        <taxon>Stramenopiles</taxon>
        <taxon>Oomycota</taxon>
        <taxon>Peronosporomycetes</taxon>
        <taxon>Peronosporales</taxon>
        <taxon>Peronosporaceae</taxon>
        <taxon>Phytophthora</taxon>
    </lineage>
</organism>
<dbReference type="InterPro" id="IPR029526">
    <property type="entry name" value="PGBD"/>
</dbReference>
<comment type="caution">
    <text evidence="2">The sequence shown here is derived from an EMBL/GenBank/DDBJ whole genome shotgun (WGS) entry which is preliminary data.</text>
</comment>
<dbReference type="Pfam" id="PF13843">
    <property type="entry name" value="DDE_Tnp_1_7"/>
    <property type="match status" value="1"/>
</dbReference>
<accession>A0A8J5IRX5</accession>
<sequence length="293" mass="32701">MSTEDDSVADLTGDWEVDAEEIEVAGVGGEAAQGMASAGAGLEIALSICPMNEIAEFWSDRRFLGQSAFIETMTRTRFQQIRGALHYTRQNTPRLTRREIRCGVVEESWNISSITMLSTPAERYTGLFPTLRTPLYNTLRADEVTIEQESTTALWIAIAGHQTRALRSPPDHRLVVSDNFYTRHTFAQALLKFTDGEMHLLGTVRMNLVDKWNKPAVSAAVARVDGGPRGGWELVAAVDPKPGWEKINRCIKLHNDVLLKQNEQPTHQQLSKLSELAISFTRTRNSSFSTPMI</sequence>
<dbReference type="Proteomes" id="UP000709295">
    <property type="component" value="Unassembled WGS sequence"/>
</dbReference>
<proteinExistence type="predicted"/>
<evidence type="ECO:0000313" key="2">
    <source>
        <dbReference type="EMBL" id="KAG6955411.1"/>
    </source>
</evidence>
<protein>
    <recommendedName>
        <fullName evidence="1">PiggyBac transposable element-derived protein domain-containing protein</fullName>
    </recommendedName>
</protein>
<keyword evidence="3" id="KW-1185">Reference proteome</keyword>
<evidence type="ECO:0000313" key="3">
    <source>
        <dbReference type="Proteomes" id="UP000709295"/>
    </source>
</evidence>
<name>A0A8J5IRX5_9STRA</name>
<evidence type="ECO:0000259" key="1">
    <source>
        <dbReference type="Pfam" id="PF13843"/>
    </source>
</evidence>
<feature type="domain" description="PiggyBac transposable element-derived protein" evidence="1">
    <location>
        <begin position="41"/>
        <end position="93"/>
    </location>
</feature>
<gene>
    <name evidence="2" type="ORF">JG688_00011897</name>
</gene>
<dbReference type="AlphaFoldDB" id="A0A8J5IRX5"/>
<dbReference type="EMBL" id="JAENGY010000872">
    <property type="protein sequence ID" value="KAG6955411.1"/>
    <property type="molecule type" value="Genomic_DNA"/>
</dbReference>
<reference evidence="2" key="1">
    <citation type="submission" date="2021-01" db="EMBL/GenBank/DDBJ databases">
        <title>Phytophthora aleatoria, a newly-described species from Pinus radiata is distinct from Phytophthora cactorum isolates based on comparative genomics.</title>
        <authorList>
            <person name="Mcdougal R."/>
            <person name="Panda P."/>
            <person name="Williams N."/>
            <person name="Studholme D.J."/>
        </authorList>
    </citation>
    <scope>NUCLEOTIDE SEQUENCE</scope>
    <source>
        <strain evidence="2">NZFS 4037</strain>
    </source>
</reference>